<dbReference type="InterPro" id="IPR005024">
    <property type="entry name" value="Snf7_fam"/>
</dbReference>
<accession>A0AAD5X3V6</accession>
<evidence type="ECO:0000256" key="1">
    <source>
        <dbReference type="SAM" id="MobiDB-lite"/>
    </source>
</evidence>
<dbReference type="Gene3D" id="6.10.140.1230">
    <property type="match status" value="1"/>
</dbReference>
<proteinExistence type="predicted"/>
<reference evidence="2" key="1">
    <citation type="submission" date="2020-05" db="EMBL/GenBank/DDBJ databases">
        <title>Phylogenomic resolution of chytrid fungi.</title>
        <authorList>
            <person name="Stajich J.E."/>
            <person name="Amses K."/>
            <person name="Simmons R."/>
            <person name="Seto K."/>
            <person name="Myers J."/>
            <person name="Bonds A."/>
            <person name="Quandt C.A."/>
            <person name="Barry K."/>
            <person name="Liu P."/>
            <person name="Grigoriev I."/>
            <person name="Longcore J.E."/>
            <person name="James T.Y."/>
        </authorList>
    </citation>
    <scope>NUCLEOTIDE SEQUENCE</scope>
    <source>
        <strain evidence="2">JEL0318</strain>
    </source>
</reference>
<dbReference type="Pfam" id="PF03357">
    <property type="entry name" value="Snf7"/>
    <property type="match status" value="1"/>
</dbReference>
<dbReference type="GO" id="GO:0007034">
    <property type="term" value="P:vacuolar transport"/>
    <property type="evidence" value="ECO:0007669"/>
    <property type="project" value="InterPro"/>
</dbReference>
<dbReference type="Proteomes" id="UP001212841">
    <property type="component" value="Unassembled WGS sequence"/>
</dbReference>
<feature type="region of interest" description="Disordered" evidence="1">
    <location>
        <begin position="186"/>
        <end position="213"/>
    </location>
</feature>
<sequence length="213" mass="23847">MSGIVNMLIGKRLTPEEQVKKWRQSIRSQERELDKGIRGIDAEEAKVKRSIKLAAKKNDVTSCKILAKEIVRSRKARERMFTSKAQLNSLVMHMQQQLAMLKVAGSLTKSTEVMKLVNNLVKLPEISQTMQEMSQEMMKAGIIDEMMEDAIAFGDEEDIEEEAESEVNNVLFELTDGALGEAGAVGAPLEAEKPEPEEEEPELQARLTALRSM</sequence>
<name>A0AAD5X3V6_9FUNG</name>
<keyword evidence="3" id="KW-1185">Reference proteome</keyword>
<dbReference type="PANTHER" id="PTHR10476">
    <property type="entry name" value="CHARGED MULTIVESICULAR BODY PROTEIN"/>
    <property type="match status" value="1"/>
</dbReference>
<evidence type="ECO:0000313" key="2">
    <source>
        <dbReference type="EMBL" id="KAJ3053819.1"/>
    </source>
</evidence>
<gene>
    <name evidence="2" type="primary">CHMP3</name>
    <name evidence="2" type="ORF">HK097_003285</name>
</gene>
<evidence type="ECO:0000313" key="3">
    <source>
        <dbReference type="Proteomes" id="UP001212841"/>
    </source>
</evidence>
<dbReference type="AlphaFoldDB" id="A0AAD5X3V6"/>
<comment type="caution">
    <text evidence="2">The sequence shown here is derived from an EMBL/GenBank/DDBJ whole genome shotgun (WGS) entry which is preliminary data.</text>
</comment>
<dbReference type="EMBL" id="JADGJD010000177">
    <property type="protein sequence ID" value="KAJ3053819.1"/>
    <property type="molecule type" value="Genomic_DNA"/>
</dbReference>
<organism evidence="2 3">
    <name type="scientific">Rhizophlyctis rosea</name>
    <dbReference type="NCBI Taxonomy" id="64517"/>
    <lineage>
        <taxon>Eukaryota</taxon>
        <taxon>Fungi</taxon>
        <taxon>Fungi incertae sedis</taxon>
        <taxon>Chytridiomycota</taxon>
        <taxon>Chytridiomycota incertae sedis</taxon>
        <taxon>Chytridiomycetes</taxon>
        <taxon>Rhizophlyctidales</taxon>
        <taxon>Rhizophlyctidaceae</taxon>
        <taxon>Rhizophlyctis</taxon>
    </lineage>
</organism>
<protein>
    <submittedName>
        <fullName evidence="2">Charged multivesicular body protein 3</fullName>
    </submittedName>
</protein>